<evidence type="ECO:0000313" key="1">
    <source>
        <dbReference type="EMBL" id="KAJ8880186.1"/>
    </source>
</evidence>
<comment type="caution">
    <text evidence="1">The sequence shown here is derived from an EMBL/GenBank/DDBJ whole genome shotgun (WGS) entry which is preliminary data.</text>
</comment>
<accession>A0ABQ9H7A4</accession>
<evidence type="ECO:0000313" key="2">
    <source>
        <dbReference type="Proteomes" id="UP001159363"/>
    </source>
</evidence>
<reference evidence="1 2" key="1">
    <citation type="submission" date="2023-02" db="EMBL/GenBank/DDBJ databases">
        <title>LHISI_Scaffold_Assembly.</title>
        <authorList>
            <person name="Stuart O.P."/>
            <person name="Cleave R."/>
            <person name="Magrath M.J.L."/>
            <person name="Mikheyev A.S."/>
        </authorList>
    </citation>
    <scope>NUCLEOTIDE SEQUENCE [LARGE SCALE GENOMIC DNA]</scope>
    <source>
        <strain evidence="1">Daus_M_001</strain>
        <tissue evidence="1">Leg muscle</tissue>
    </source>
</reference>
<name>A0ABQ9H7A4_9NEOP</name>
<dbReference type="Proteomes" id="UP001159363">
    <property type="component" value="Chromosome 5"/>
</dbReference>
<sequence length="171" mass="18846">MVKMEQQRDAMVGETTLPYKKKNLRTRKHTWQRRYRIFRTRAVSTLASHQGKPGSIPSRVTGFSQVGIVPDDAVGLRVFPFPPPLHSGAAPYSLQSPTSALKTSLLRAAQIFSLTNVLPAITVLTMNQREALVPTNQPLHKTNTHVSKSTGPHARADWRARSKIEEGVGGG</sequence>
<dbReference type="EMBL" id="JARBHB010000006">
    <property type="protein sequence ID" value="KAJ8880186.1"/>
    <property type="molecule type" value="Genomic_DNA"/>
</dbReference>
<keyword evidence="2" id="KW-1185">Reference proteome</keyword>
<evidence type="ECO:0008006" key="3">
    <source>
        <dbReference type="Google" id="ProtNLM"/>
    </source>
</evidence>
<organism evidence="1 2">
    <name type="scientific">Dryococelus australis</name>
    <dbReference type="NCBI Taxonomy" id="614101"/>
    <lineage>
        <taxon>Eukaryota</taxon>
        <taxon>Metazoa</taxon>
        <taxon>Ecdysozoa</taxon>
        <taxon>Arthropoda</taxon>
        <taxon>Hexapoda</taxon>
        <taxon>Insecta</taxon>
        <taxon>Pterygota</taxon>
        <taxon>Neoptera</taxon>
        <taxon>Polyneoptera</taxon>
        <taxon>Phasmatodea</taxon>
        <taxon>Verophasmatodea</taxon>
        <taxon>Anareolatae</taxon>
        <taxon>Phasmatidae</taxon>
        <taxon>Eurycanthinae</taxon>
        <taxon>Dryococelus</taxon>
    </lineage>
</organism>
<proteinExistence type="predicted"/>
<gene>
    <name evidence="1" type="ORF">PR048_016652</name>
</gene>
<protein>
    <recommendedName>
        <fullName evidence="3">Ribosomal protein S14</fullName>
    </recommendedName>
</protein>